<dbReference type="InterPro" id="IPR018247">
    <property type="entry name" value="EF_Hand_1_Ca_BS"/>
</dbReference>
<evidence type="ECO:0000256" key="7">
    <source>
        <dbReference type="ARBA" id="ARBA00022837"/>
    </source>
</evidence>
<evidence type="ECO:0000256" key="5">
    <source>
        <dbReference type="ARBA" id="ARBA00022801"/>
    </source>
</evidence>
<evidence type="ECO:0000256" key="4">
    <source>
        <dbReference type="ARBA" id="ARBA00022737"/>
    </source>
</evidence>
<evidence type="ECO:0000256" key="3">
    <source>
        <dbReference type="ARBA" id="ARBA00022723"/>
    </source>
</evidence>
<keyword evidence="3" id="KW-0479">Metal-binding</keyword>
<dbReference type="Pfam" id="PF21875">
    <property type="entry name" value="CAPN13-like_C_EFh"/>
    <property type="match status" value="1"/>
</dbReference>
<dbReference type="CDD" id="cd16195">
    <property type="entry name" value="EFh_PEF_CAPN13_14"/>
    <property type="match status" value="1"/>
</dbReference>
<organism evidence="12 13">
    <name type="scientific">Cyprinus carpio</name>
    <name type="common">Common carp</name>
    <dbReference type="NCBI Taxonomy" id="7962"/>
    <lineage>
        <taxon>Eukaryota</taxon>
        <taxon>Metazoa</taxon>
        <taxon>Chordata</taxon>
        <taxon>Craniata</taxon>
        <taxon>Vertebrata</taxon>
        <taxon>Euteleostomi</taxon>
        <taxon>Actinopterygii</taxon>
        <taxon>Neopterygii</taxon>
        <taxon>Teleostei</taxon>
        <taxon>Ostariophysi</taxon>
        <taxon>Cypriniformes</taxon>
        <taxon>Cyprinidae</taxon>
        <taxon>Cyprininae</taxon>
        <taxon>Cyprinus</taxon>
    </lineage>
</organism>
<feature type="domain" description="Calpain catalytic" evidence="10">
    <location>
        <begin position="47"/>
        <end position="341"/>
    </location>
</feature>
<dbReference type="InterPro" id="IPR033883">
    <property type="entry name" value="C2_III"/>
</dbReference>
<dbReference type="InterPro" id="IPR022683">
    <property type="entry name" value="Calpain_III"/>
</dbReference>
<keyword evidence="4" id="KW-0677">Repeat</keyword>
<feature type="active site" evidence="8 9">
    <location>
        <position position="105"/>
    </location>
</feature>
<dbReference type="PANTHER" id="PTHR10183">
    <property type="entry name" value="CALPAIN"/>
    <property type="match status" value="1"/>
</dbReference>
<keyword evidence="7" id="KW-0106">Calcium</keyword>
<dbReference type="FunFam" id="3.90.70.10:FF:000054">
    <property type="entry name" value="Calpain 14"/>
    <property type="match status" value="1"/>
</dbReference>
<dbReference type="Ensembl" id="ENSCCRT00015089535.1">
    <property type="protein sequence ID" value="ENSCCRP00015086731.1"/>
    <property type="gene ID" value="ENSCCRG00015035001.1"/>
</dbReference>
<dbReference type="SMART" id="SM00230">
    <property type="entry name" value="CysPc"/>
    <property type="match status" value="1"/>
</dbReference>
<dbReference type="Gene3D" id="3.90.70.10">
    <property type="entry name" value="Cysteine proteinases"/>
    <property type="match status" value="1"/>
</dbReference>
<feature type="active site" evidence="8 9">
    <location>
        <position position="287"/>
    </location>
</feature>
<dbReference type="SUPFAM" id="SSF47473">
    <property type="entry name" value="EF-hand"/>
    <property type="match status" value="1"/>
</dbReference>
<dbReference type="InterPro" id="IPR054069">
    <property type="entry name" value="CAPN3/13-like_C_EFh"/>
</dbReference>
<evidence type="ECO:0000259" key="10">
    <source>
        <dbReference type="PROSITE" id="PS50203"/>
    </source>
</evidence>
<feature type="active site" evidence="8 9">
    <location>
        <position position="263"/>
    </location>
</feature>
<protein>
    <submittedName>
        <fullName evidence="12">Zgc:136872</fullName>
    </submittedName>
</protein>
<dbReference type="SUPFAM" id="SSF54001">
    <property type="entry name" value="Cysteine proteinases"/>
    <property type="match status" value="1"/>
</dbReference>
<dbReference type="SUPFAM" id="SSF49758">
    <property type="entry name" value="Calpain large subunit, middle domain (domain III)"/>
    <property type="match status" value="1"/>
</dbReference>
<dbReference type="CDD" id="cd00214">
    <property type="entry name" value="Calpain_III"/>
    <property type="match status" value="1"/>
</dbReference>
<dbReference type="InterPro" id="IPR022682">
    <property type="entry name" value="Calpain_domain_III"/>
</dbReference>
<evidence type="ECO:0000256" key="9">
    <source>
        <dbReference type="PROSITE-ProRule" id="PRU00239"/>
    </source>
</evidence>
<dbReference type="GO" id="GO:0005509">
    <property type="term" value="F:calcium ion binding"/>
    <property type="evidence" value="ECO:0007669"/>
    <property type="project" value="InterPro"/>
</dbReference>
<dbReference type="CDD" id="cd00044">
    <property type="entry name" value="CysPc"/>
    <property type="match status" value="1"/>
</dbReference>
<dbReference type="InterPro" id="IPR000169">
    <property type="entry name" value="Pept_cys_AS"/>
</dbReference>
<dbReference type="PROSITE" id="PS50203">
    <property type="entry name" value="CALPAIN_CAT"/>
    <property type="match status" value="1"/>
</dbReference>
<evidence type="ECO:0000313" key="13">
    <source>
        <dbReference type="Proteomes" id="UP000694700"/>
    </source>
</evidence>
<dbReference type="PROSITE" id="PS00018">
    <property type="entry name" value="EF_HAND_1"/>
    <property type="match status" value="1"/>
</dbReference>
<dbReference type="SMART" id="SM00720">
    <property type="entry name" value="calpain_III"/>
    <property type="match status" value="1"/>
</dbReference>
<comment type="similarity">
    <text evidence="1">Belongs to the peptidase C2 family.</text>
</comment>
<accession>A0A8C1XVL0</accession>
<dbReference type="GO" id="GO:0006508">
    <property type="term" value="P:proteolysis"/>
    <property type="evidence" value="ECO:0007669"/>
    <property type="project" value="UniProtKB-KW"/>
</dbReference>
<dbReference type="InterPro" id="IPR022684">
    <property type="entry name" value="Calpain_cysteine_protease"/>
</dbReference>
<dbReference type="FunFam" id="2.60.120.380:FF:000001">
    <property type="entry name" value="Calpain-1 catalytic subunit"/>
    <property type="match status" value="1"/>
</dbReference>
<evidence type="ECO:0000313" key="12">
    <source>
        <dbReference type="Ensembl" id="ENSCCRP00015086731.1"/>
    </source>
</evidence>
<dbReference type="AlphaFoldDB" id="A0A8C1XVL0"/>
<dbReference type="PRINTS" id="PR00704">
    <property type="entry name" value="CALPAIN"/>
</dbReference>
<dbReference type="InterPro" id="IPR002048">
    <property type="entry name" value="EF_hand_dom"/>
</dbReference>
<dbReference type="Gene3D" id="1.10.238.10">
    <property type="entry name" value="EF-hand"/>
    <property type="match status" value="1"/>
</dbReference>
<dbReference type="InterPro" id="IPR038765">
    <property type="entry name" value="Papain-like_cys_pep_sf"/>
</dbReference>
<dbReference type="Gene3D" id="2.60.120.380">
    <property type="match status" value="1"/>
</dbReference>
<dbReference type="PROSITE" id="PS00139">
    <property type="entry name" value="THIOL_PROTEASE_CYS"/>
    <property type="match status" value="1"/>
</dbReference>
<dbReference type="Pfam" id="PF01067">
    <property type="entry name" value="Calpain_III"/>
    <property type="match status" value="1"/>
</dbReference>
<sequence length="689" mass="78233">MPAPGVCLNIVSERNLKDGQGSPNNPEKFLDQDFHRLKLFCLKERLRFVDNLFPPEIKSIGLGSLAREDLQRVVWRRPHELVPNPVYIVHGASRFDIIQGVLGNCWFLASVGALTSQKRIMKQVINDEQSFSVDYAGIFHFKFWRFGSWVDVVIDDKLPTIDGRLVFVQSKTPNEFWPALLEKAYAKVCGSYADMDAGSISEALMDFTGGPHMTIKLSDASGKLWETMRRAGQSESLMGCGTPGGQAGLLKNKVLPNGLVEMHAYAITGVAEVVCKGHPVKLVRIFNPWGDGEWNRDWSDRSPLWELVRPEDQKYNVVLDNGEFWMSMEDFCRNFSDLDICCSDVNFLAGSYSSSWKTEVHRGQWVIGTTAGGCSNDIDSFSRNPQFHVTLKEPVEDPRDESSPNLLVSLIQKSHKRNRHLATNFHIGFNIYELKNQREKYPASFFKTNPIGKTKTFLNAREVMEFFRFKAGEYLIVPSTFLPNEAASFLLTVYSKTETIIEDSSGYGMTRTKMIPRDNDESFQLFLQYADEYGEVDAERLQRLLNENLYAGHSQKKTGFSLDLCKSLVALMDLSVTGRLSEFECLRLWKRAFFQRDIFYDMDVSHTGSLSLNELRNALKVTGFVLSDSMLNLMALRYGDSNGEITLENFIVLVLRMDCMAKTFKRLAAGGPDMMLGENEVMFFIQIFN</sequence>
<dbReference type="InterPro" id="IPR011992">
    <property type="entry name" value="EF-hand-dom_pair"/>
</dbReference>
<reference evidence="12" key="1">
    <citation type="submission" date="2025-08" db="UniProtKB">
        <authorList>
            <consortium name="Ensembl"/>
        </authorList>
    </citation>
    <scope>IDENTIFICATION</scope>
</reference>
<evidence type="ECO:0000256" key="2">
    <source>
        <dbReference type="ARBA" id="ARBA00022670"/>
    </source>
</evidence>
<dbReference type="InterPro" id="IPR001300">
    <property type="entry name" value="Peptidase_C2_calpain_cat"/>
</dbReference>
<proteinExistence type="inferred from homology"/>
<evidence type="ECO:0000256" key="8">
    <source>
        <dbReference type="PIRSR" id="PIRSR622684-1"/>
    </source>
</evidence>
<dbReference type="Pfam" id="PF00648">
    <property type="entry name" value="Peptidase_C2"/>
    <property type="match status" value="1"/>
</dbReference>
<dbReference type="GO" id="GO:0004198">
    <property type="term" value="F:calcium-dependent cysteine-type endopeptidase activity"/>
    <property type="evidence" value="ECO:0007669"/>
    <property type="project" value="InterPro"/>
</dbReference>
<feature type="domain" description="EF-hand" evidence="11">
    <location>
        <begin position="596"/>
        <end position="625"/>
    </location>
</feature>
<dbReference type="GO" id="GO:0005737">
    <property type="term" value="C:cytoplasm"/>
    <property type="evidence" value="ECO:0007669"/>
    <property type="project" value="TreeGrafter"/>
</dbReference>
<keyword evidence="2 9" id="KW-0645">Protease</keyword>
<evidence type="ECO:0000259" key="11">
    <source>
        <dbReference type="PROSITE" id="PS50222"/>
    </source>
</evidence>
<keyword evidence="5 9" id="KW-0378">Hydrolase</keyword>
<keyword evidence="6 9" id="KW-0788">Thiol protease</keyword>
<evidence type="ECO:0000256" key="1">
    <source>
        <dbReference type="ARBA" id="ARBA00007623"/>
    </source>
</evidence>
<dbReference type="PANTHER" id="PTHR10183:SF302">
    <property type="entry name" value="CALPAIN-14"/>
    <property type="match status" value="1"/>
</dbReference>
<dbReference type="InterPro" id="IPR036213">
    <property type="entry name" value="Calpain_III_sf"/>
</dbReference>
<evidence type="ECO:0000256" key="6">
    <source>
        <dbReference type="ARBA" id="ARBA00022807"/>
    </source>
</evidence>
<name>A0A8C1XVL0_CYPCA</name>
<dbReference type="PROSITE" id="PS50222">
    <property type="entry name" value="EF_HAND_2"/>
    <property type="match status" value="1"/>
</dbReference>
<dbReference type="Proteomes" id="UP000694700">
    <property type="component" value="Unplaced"/>
</dbReference>